<evidence type="ECO:0000256" key="2">
    <source>
        <dbReference type="ARBA" id="ARBA00022723"/>
    </source>
</evidence>
<dbReference type="RefSeq" id="WP_036354037.1">
    <property type="nucleotide sequence ID" value="NZ_LZKS01000189.1"/>
</dbReference>
<dbReference type="PANTHER" id="PTHR42796:SF4">
    <property type="entry name" value="FUMARYLACETOACETATE HYDROLASE DOMAIN-CONTAINING PROTEIN 2A"/>
    <property type="match status" value="1"/>
</dbReference>
<name>A0A1A3CFE4_MYCAS</name>
<evidence type="ECO:0000259" key="4">
    <source>
        <dbReference type="Pfam" id="PF10370"/>
    </source>
</evidence>
<dbReference type="Pfam" id="PF01557">
    <property type="entry name" value="FAA_hydrolase"/>
    <property type="match status" value="1"/>
</dbReference>
<evidence type="ECO:0008006" key="7">
    <source>
        <dbReference type="Google" id="ProtNLM"/>
    </source>
</evidence>
<dbReference type="PANTHER" id="PTHR42796">
    <property type="entry name" value="FUMARYLACETOACETATE HYDROLASE DOMAIN-CONTAINING PROTEIN 2A-RELATED"/>
    <property type="match status" value="1"/>
</dbReference>
<feature type="domain" description="Rv2993c-like N-terminal" evidence="4">
    <location>
        <begin position="1"/>
        <end position="65"/>
    </location>
</feature>
<dbReference type="Gene3D" id="3.90.850.10">
    <property type="entry name" value="Fumarylacetoacetase-like, C-terminal domain"/>
    <property type="match status" value="1"/>
</dbReference>
<keyword evidence="2" id="KW-0479">Metal-binding</keyword>
<dbReference type="InterPro" id="IPR018833">
    <property type="entry name" value="Rv2993c-like_N"/>
</dbReference>
<dbReference type="Proteomes" id="UP000093925">
    <property type="component" value="Unassembled WGS sequence"/>
</dbReference>
<comment type="similarity">
    <text evidence="1">Belongs to the FAH family.</text>
</comment>
<evidence type="ECO:0000259" key="3">
    <source>
        <dbReference type="Pfam" id="PF01557"/>
    </source>
</evidence>
<dbReference type="AlphaFoldDB" id="A0A1A3CFE4"/>
<dbReference type="GO" id="GO:0003824">
    <property type="term" value="F:catalytic activity"/>
    <property type="evidence" value="ECO:0007669"/>
    <property type="project" value="InterPro"/>
</dbReference>
<gene>
    <name evidence="5" type="ORF">A5640_07875</name>
</gene>
<dbReference type="GeneID" id="61211363"/>
<accession>A0A1A3CFE4</accession>
<dbReference type="InterPro" id="IPR051121">
    <property type="entry name" value="FAH"/>
</dbReference>
<dbReference type="SUPFAM" id="SSF56529">
    <property type="entry name" value="FAH"/>
    <property type="match status" value="1"/>
</dbReference>
<dbReference type="GO" id="GO:0044281">
    <property type="term" value="P:small molecule metabolic process"/>
    <property type="evidence" value="ECO:0007669"/>
    <property type="project" value="UniProtKB-ARBA"/>
</dbReference>
<evidence type="ECO:0000256" key="1">
    <source>
        <dbReference type="ARBA" id="ARBA00010211"/>
    </source>
</evidence>
<comment type="caution">
    <text evidence="5">The sequence shown here is derived from an EMBL/GenBank/DDBJ whole genome shotgun (WGS) entry which is preliminary data.</text>
</comment>
<organism evidence="5 6">
    <name type="scientific">Mycobacterium asiaticum</name>
    <dbReference type="NCBI Taxonomy" id="1790"/>
    <lineage>
        <taxon>Bacteria</taxon>
        <taxon>Bacillati</taxon>
        <taxon>Actinomycetota</taxon>
        <taxon>Actinomycetes</taxon>
        <taxon>Mycobacteriales</taxon>
        <taxon>Mycobacteriaceae</taxon>
        <taxon>Mycobacterium</taxon>
    </lineage>
</organism>
<reference evidence="5 6" key="1">
    <citation type="submission" date="2016-06" db="EMBL/GenBank/DDBJ databases">
        <authorList>
            <person name="Kjaerup R.B."/>
            <person name="Dalgaard T.S."/>
            <person name="Juul-Madsen H.R."/>
        </authorList>
    </citation>
    <scope>NUCLEOTIDE SEQUENCE [LARGE SCALE GENOMIC DNA]</scope>
    <source>
        <strain evidence="5 6">1276495.2</strain>
    </source>
</reference>
<dbReference type="Pfam" id="PF10370">
    <property type="entry name" value="Rv2993c-like_N"/>
    <property type="match status" value="1"/>
</dbReference>
<dbReference type="GO" id="GO:0046872">
    <property type="term" value="F:metal ion binding"/>
    <property type="evidence" value="ECO:0007669"/>
    <property type="project" value="UniProtKB-KW"/>
</dbReference>
<dbReference type="InterPro" id="IPR036663">
    <property type="entry name" value="Fumarylacetoacetase_C_sf"/>
</dbReference>
<dbReference type="OrthoDB" id="9805307at2"/>
<feature type="domain" description="Fumarylacetoacetase-like C-terminal" evidence="3">
    <location>
        <begin position="72"/>
        <end position="292"/>
    </location>
</feature>
<evidence type="ECO:0000313" key="5">
    <source>
        <dbReference type="EMBL" id="OBJ87182.1"/>
    </source>
</evidence>
<evidence type="ECO:0000313" key="6">
    <source>
        <dbReference type="Proteomes" id="UP000093925"/>
    </source>
</evidence>
<dbReference type="EMBL" id="LZLM01000048">
    <property type="protein sequence ID" value="OBJ87182.1"/>
    <property type="molecule type" value="Genomic_DNA"/>
</dbReference>
<dbReference type="InterPro" id="IPR011234">
    <property type="entry name" value="Fumarylacetoacetase-like_C"/>
</dbReference>
<sequence length="300" mass="32838">MRICRYTSSGREAIGVVIDDRVVRIDGATAIVSILEAGPERWRALQQQCEDRDGTPLANVELLAPIPRPPKFLAIGFNSKDHVDEALNAPATPEMTELRRSYEHLQKAFPAPRFPAVFNKQTNSVAGPRGPIWIPRDSEKVDYEGEAALVIGRRLRRADEGEAAAAIAGWTVTNDVTVRDWQWNTPQTWLGKSFDTHGPTGPWIVTVDDFDVEEAVIRTWVNDELRQEGRIAEQTLSPAQIVAAVSQVCTLEPGDLIATGTPAGIGAPFGRYLVPGDRVRVSVSGIGEIENTAIAEPKQT</sequence>
<protein>
    <recommendedName>
        <fullName evidence="7">2-hydroxyhepta-2,4-diene-1,7-dioate isomerase</fullName>
    </recommendedName>
</protein>
<proteinExistence type="inferred from homology"/>